<dbReference type="Gene3D" id="3.30.1360.120">
    <property type="entry name" value="Probable tRNA modification gtpase trme, domain 1"/>
    <property type="match status" value="1"/>
</dbReference>
<evidence type="ECO:0000313" key="1">
    <source>
        <dbReference type="EMBL" id="MVZ96533.1"/>
    </source>
</evidence>
<reference evidence="1 2" key="1">
    <citation type="submission" date="2019-01" db="EMBL/GenBank/DDBJ databases">
        <title>Sphingorhabdus lacus sp.nov., isolated from an oligotrophic freshwater lake.</title>
        <authorList>
            <person name="Park M."/>
        </authorList>
    </citation>
    <scope>NUCLEOTIDE SEQUENCE [LARGE SCALE GENOMIC DNA]</scope>
    <source>
        <strain evidence="1 2">IMCC26285</strain>
    </source>
</reference>
<protein>
    <recommendedName>
        <fullName evidence="3">Sarcosine oxidase subunit gamma</fullName>
    </recommendedName>
</protein>
<name>A0A6I4LWL6_9SPHN</name>
<proteinExistence type="predicted"/>
<dbReference type="InterPro" id="IPR027266">
    <property type="entry name" value="TrmE/GcvT-like"/>
</dbReference>
<evidence type="ECO:0000313" key="2">
    <source>
        <dbReference type="Proteomes" id="UP000471147"/>
    </source>
</evidence>
<dbReference type="AlphaFoldDB" id="A0A6I4LWL6"/>
<comment type="caution">
    <text evidence="1">The sequence shown here is derived from an EMBL/GenBank/DDBJ whole genome shotgun (WGS) entry which is preliminary data.</text>
</comment>
<evidence type="ECO:0008006" key="3">
    <source>
        <dbReference type="Google" id="ProtNLM"/>
    </source>
</evidence>
<gene>
    <name evidence="1" type="ORF">EUU23_02295</name>
</gene>
<dbReference type="Proteomes" id="UP000471147">
    <property type="component" value="Unassembled WGS sequence"/>
</dbReference>
<organism evidence="1 2">
    <name type="scientific">Sphingorhabdus profundilacus</name>
    <dbReference type="NCBI Taxonomy" id="2509718"/>
    <lineage>
        <taxon>Bacteria</taxon>
        <taxon>Pseudomonadati</taxon>
        <taxon>Pseudomonadota</taxon>
        <taxon>Alphaproteobacteria</taxon>
        <taxon>Sphingomonadales</taxon>
        <taxon>Sphingomonadaceae</taxon>
        <taxon>Sphingorhabdus</taxon>
    </lineage>
</organism>
<dbReference type="EMBL" id="SDWJ01000001">
    <property type="protein sequence ID" value="MVZ96533.1"/>
    <property type="molecule type" value="Genomic_DNA"/>
</dbReference>
<sequence>MASCAMAKNSSPPRQPVDKRRACALLHPISMTAQGNAIVTDVTVSTLPSAPLWAFEIWNNPDAVATRFAAAAGFALPEMGTSGGSDALRLIRYEPTVWLVEGDASALPSILDNDGALTAIGGGVTRVLMSGRGWRRLLMEGGVFDAESPAFAVGSSAATIIDHVNIRLLVLSEDACLAYVPLSYAQGILHFWQEAAKALD</sequence>
<keyword evidence="2" id="KW-1185">Reference proteome</keyword>
<dbReference type="Gene3D" id="3.30.70.1520">
    <property type="entry name" value="Heterotetrameric sarcosine oxidase"/>
    <property type="match status" value="1"/>
</dbReference>
<accession>A0A6I4LWL6</accession>